<gene>
    <name evidence="2" type="ORF">CSA56_07950</name>
</gene>
<dbReference type="Gene3D" id="3.40.190.10">
    <property type="entry name" value="Periplasmic binding protein-like II"/>
    <property type="match status" value="2"/>
</dbReference>
<accession>A0A2G6KF49</accession>
<evidence type="ECO:0000256" key="1">
    <source>
        <dbReference type="ARBA" id="ARBA00022729"/>
    </source>
</evidence>
<dbReference type="InterPro" id="IPR006059">
    <property type="entry name" value="SBP"/>
</dbReference>
<proteinExistence type="predicted"/>
<keyword evidence="1" id="KW-0732">Signal</keyword>
<evidence type="ECO:0000313" key="3">
    <source>
        <dbReference type="Proteomes" id="UP000230821"/>
    </source>
</evidence>
<name>A0A2G6KF49_9BACT</name>
<comment type="caution">
    <text evidence="2">The sequence shown here is derived from an EMBL/GenBank/DDBJ whole genome shotgun (WGS) entry which is preliminary data.</text>
</comment>
<evidence type="ECO:0000313" key="2">
    <source>
        <dbReference type="EMBL" id="PIE34308.1"/>
    </source>
</evidence>
<dbReference type="PANTHER" id="PTHR30006">
    <property type="entry name" value="THIAMINE-BINDING PERIPLASMIC PROTEIN-RELATED"/>
    <property type="match status" value="1"/>
</dbReference>
<organism evidence="2 3">
    <name type="scientific">candidate division KSB3 bacterium</name>
    <dbReference type="NCBI Taxonomy" id="2044937"/>
    <lineage>
        <taxon>Bacteria</taxon>
        <taxon>candidate division KSB3</taxon>
    </lineage>
</organism>
<dbReference type="Pfam" id="PF13416">
    <property type="entry name" value="SBP_bac_8"/>
    <property type="match status" value="1"/>
</dbReference>
<dbReference type="PANTHER" id="PTHR30006:SF2">
    <property type="entry name" value="ABC TRANSPORTER SUBSTRATE-BINDING PROTEIN"/>
    <property type="match status" value="1"/>
</dbReference>
<protein>
    <submittedName>
        <fullName evidence="2">Iron ABC transporter substrate-binding protein</fullName>
    </submittedName>
</protein>
<sequence length="375" mass="41831">MRKGSVLVMLAVLIVFPVIAVTEGIAEDWDAIYEAAKGEGKVVIYSLSSRIFDAVESFQEKYPGIEVEASDMLTVDQIEKLTREQAAGVYNVDVLHLADVTTLTKEVLPQGLIENYVPETLLGGQRSEDVIPEYLREPLLAQSLESKVVFYNFESYPEAPVDTLWDLTRPEWKGRVQMKDPLQSVENMNFLQTIVQHADDMAKIYEEEFGEPITLRSGVENAGYEYILRLVENDLVLTTSDGDASKAVGAAGQTDPPLTFSVASSKLRNNKKGLKLAIAWDLKPVVGFTKRNFLVLANKAPHPNAAKLLIQWLLGDEQGGAGMEPFFVPGGWPSRSDVKPPIETTLDGLKEFTWFLDPEFIYERGLDVRDFWLGL</sequence>
<reference evidence="2 3" key="1">
    <citation type="submission" date="2017-10" db="EMBL/GenBank/DDBJ databases">
        <title>Novel microbial diversity and functional potential in the marine mammal oral microbiome.</title>
        <authorList>
            <person name="Dudek N.K."/>
            <person name="Sun C.L."/>
            <person name="Burstein D."/>
            <person name="Kantor R.S."/>
            <person name="Aliaga Goltsman D.S."/>
            <person name="Bik E.M."/>
            <person name="Thomas B.C."/>
            <person name="Banfield J.F."/>
            <person name="Relman D.A."/>
        </authorList>
    </citation>
    <scope>NUCLEOTIDE SEQUENCE [LARGE SCALE GENOMIC DNA]</scope>
    <source>
        <strain evidence="2">DOLJORAL78_47_16</strain>
    </source>
</reference>
<dbReference type="AlphaFoldDB" id="A0A2G6KF49"/>
<dbReference type="Proteomes" id="UP000230821">
    <property type="component" value="Unassembled WGS sequence"/>
</dbReference>
<dbReference type="EMBL" id="PDSK01000090">
    <property type="protein sequence ID" value="PIE34308.1"/>
    <property type="molecule type" value="Genomic_DNA"/>
</dbReference>
<dbReference type="SUPFAM" id="SSF53850">
    <property type="entry name" value="Periplasmic binding protein-like II"/>
    <property type="match status" value="1"/>
</dbReference>